<dbReference type="AlphaFoldDB" id="A0A5N8VN88"/>
<reference evidence="2 3" key="1">
    <citation type="submission" date="2019-07" db="EMBL/GenBank/DDBJ databases">
        <title>New species of Amycolatopsis and Streptomyces.</title>
        <authorList>
            <person name="Duangmal K."/>
            <person name="Teo W.F.A."/>
            <person name="Lipun K."/>
        </authorList>
    </citation>
    <scope>NUCLEOTIDE SEQUENCE [LARGE SCALE GENOMIC DNA]</scope>
    <source>
        <strain evidence="2 3">NBRC 109810</strain>
    </source>
</reference>
<dbReference type="EMBL" id="VJZD01000245">
    <property type="protein sequence ID" value="MPY36741.1"/>
    <property type="molecule type" value="Genomic_DNA"/>
</dbReference>
<dbReference type="RefSeq" id="WP_152894368.1">
    <property type="nucleotide sequence ID" value="NZ_VJZD01000245.1"/>
</dbReference>
<gene>
    <name evidence="2" type="ORF">FNH09_37640</name>
</gene>
<comment type="caution">
    <text evidence="2">The sequence shown here is derived from an EMBL/GenBank/DDBJ whole genome shotgun (WGS) entry which is preliminary data.</text>
</comment>
<dbReference type="Pfam" id="PF03756">
    <property type="entry name" value="AfsA"/>
    <property type="match status" value="2"/>
</dbReference>
<dbReference type="InterPro" id="IPR047757">
    <property type="entry name" value="AfsA-like"/>
</dbReference>
<feature type="domain" description="A-factor biosynthesis hotdog" evidence="1">
    <location>
        <begin position="21"/>
        <end position="157"/>
    </location>
</feature>
<protein>
    <submittedName>
        <fullName evidence="2">A-factor biosynthesis protein</fullName>
    </submittedName>
</protein>
<keyword evidence="3" id="KW-1185">Reference proteome</keyword>
<accession>A0A5N8VN88</accession>
<evidence type="ECO:0000313" key="3">
    <source>
        <dbReference type="Proteomes" id="UP000325849"/>
    </source>
</evidence>
<evidence type="ECO:0000313" key="2">
    <source>
        <dbReference type="EMBL" id="MPY36741.1"/>
    </source>
</evidence>
<dbReference type="GO" id="GO:0016740">
    <property type="term" value="F:transferase activity"/>
    <property type="evidence" value="ECO:0007669"/>
    <property type="project" value="InterPro"/>
</dbReference>
<dbReference type="InterPro" id="IPR005509">
    <property type="entry name" value="AfsA_hotdog_dom"/>
</dbReference>
<proteinExistence type="predicted"/>
<dbReference type="OrthoDB" id="7838374at2"/>
<dbReference type="NCBIfam" id="NF041195">
    <property type="entry name" value="ScbA_BarX_GamBu"/>
    <property type="match status" value="1"/>
</dbReference>
<evidence type="ECO:0000259" key="1">
    <source>
        <dbReference type="Pfam" id="PF03756"/>
    </source>
</evidence>
<dbReference type="Proteomes" id="UP000325849">
    <property type="component" value="Unassembled WGS sequence"/>
</dbReference>
<sequence length="300" mass="33592">MPRPRRRVETPSMTATVARELVHRAAVAETLLTDWKRTDPDRFQVSAQWPRAHELHVSCDRTAYDPLLVVETVRQSGTLIAHTEYDVPLGHQFVLDELRVETSARHLAVGVLPAEPILDIAFTDVRHRGTRMAAARYTAEVRCAGEQVAYADVGFTCLSTAVYERLRAGRATDPASARPPRAGLPPEGVARVRPADVVLSPTDGPDRWELRVDTAHPVFFDHPLDHVPGMLLLEAARQAVLWWSDRKREPVSYHARFHRYAELDSPVWIALTCQDDATLQVVGEQGESTIFECLVGTTER</sequence>
<feature type="domain" description="A-factor biosynthesis hotdog" evidence="1">
    <location>
        <begin position="191"/>
        <end position="274"/>
    </location>
</feature>
<organism evidence="2 3">
    <name type="scientific">Streptomyces adustus</name>
    <dbReference type="NCBI Taxonomy" id="1609272"/>
    <lineage>
        <taxon>Bacteria</taxon>
        <taxon>Bacillati</taxon>
        <taxon>Actinomycetota</taxon>
        <taxon>Actinomycetes</taxon>
        <taxon>Kitasatosporales</taxon>
        <taxon>Streptomycetaceae</taxon>
        <taxon>Streptomyces</taxon>
    </lineage>
</organism>
<name>A0A5N8VN88_9ACTN</name>